<accession>A0ABS9CCW7</accession>
<name>A0ABS9CCW7_9BACT</name>
<keyword evidence="2" id="KW-1185">Reference proteome</keyword>
<dbReference type="EMBL" id="JADYTN010000003">
    <property type="protein sequence ID" value="MCF2562950.1"/>
    <property type="molecule type" value="Genomic_DNA"/>
</dbReference>
<gene>
    <name evidence="1" type="ORF">I6E12_02310</name>
</gene>
<organism evidence="1 2">
    <name type="scientific">Xylanibacter brevis</name>
    <dbReference type="NCBI Taxonomy" id="83231"/>
    <lineage>
        <taxon>Bacteria</taxon>
        <taxon>Pseudomonadati</taxon>
        <taxon>Bacteroidota</taxon>
        <taxon>Bacteroidia</taxon>
        <taxon>Bacteroidales</taxon>
        <taxon>Prevotellaceae</taxon>
        <taxon>Xylanibacter</taxon>
    </lineage>
</organism>
<sequence length="129" mass="14840">MKKANGTADTLKVDTLSICSRRADGRDTILQNRITGVTTFDLDISYINPIDTLHMTLLDTMGNTYRDTIWVEKSNQPHFESVDCQISYFHTILSVKSTHHIIDSLSINNSQVNYDASKEHFHLYLKDRY</sequence>
<dbReference type="Pfam" id="PF20050">
    <property type="entry name" value="DUF6452"/>
    <property type="match status" value="1"/>
</dbReference>
<protein>
    <submittedName>
        <fullName evidence="1">Alpha amylase</fullName>
    </submittedName>
</protein>
<evidence type="ECO:0000313" key="1">
    <source>
        <dbReference type="EMBL" id="MCF2562950.1"/>
    </source>
</evidence>
<reference evidence="1 2" key="1">
    <citation type="submission" date="2020-12" db="EMBL/GenBank/DDBJ databases">
        <title>Whole genome sequences of gut porcine anaerobes.</title>
        <authorList>
            <person name="Kubasova T."/>
            <person name="Jahodarova E."/>
            <person name="Rychlik I."/>
        </authorList>
    </citation>
    <scope>NUCLEOTIDE SEQUENCE [LARGE SCALE GENOMIC DNA]</scope>
    <source>
        <strain evidence="1 2">An925</strain>
    </source>
</reference>
<dbReference type="InterPro" id="IPR045607">
    <property type="entry name" value="DUF6452"/>
</dbReference>
<dbReference type="Proteomes" id="UP001200470">
    <property type="component" value="Unassembled WGS sequence"/>
</dbReference>
<comment type="caution">
    <text evidence="1">The sequence shown here is derived from an EMBL/GenBank/DDBJ whole genome shotgun (WGS) entry which is preliminary data.</text>
</comment>
<evidence type="ECO:0000313" key="2">
    <source>
        <dbReference type="Proteomes" id="UP001200470"/>
    </source>
</evidence>
<proteinExistence type="predicted"/>